<organism evidence="2 3">
    <name type="scientific">Candidatus Allofournierella pullicola</name>
    <dbReference type="NCBI Taxonomy" id="2838596"/>
    <lineage>
        <taxon>Bacteria</taxon>
        <taxon>Bacillati</taxon>
        <taxon>Bacillota</taxon>
        <taxon>Clostridia</taxon>
        <taxon>Eubacteriales</taxon>
        <taxon>Oscillospiraceae</taxon>
        <taxon>Allofournierella</taxon>
    </lineage>
</organism>
<reference evidence="2" key="1">
    <citation type="journal article" date="2021" name="PeerJ">
        <title>Extensive microbial diversity within the chicken gut microbiome revealed by metagenomics and culture.</title>
        <authorList>
            <person name="Gilroy R."/>
            <person name="Ravi A."/>
            <person name="Getino M."/>
            <person name="Pursley I."/>
            <person name="Horton D.L."/>
            <person name="Alikhan N.F."/>
            <person name="Baker D."/>
            <person name="Gharbi K."/>
            <person name="Hall N."/>
            <person name="Watson M."/>
            <person name="Adriaenssens E.M."/>
            <person name="Foster-Nyarko E."/>
            <person name="Jarju S."/>
            <person name="Secka A."/>
            <person name="Antonio M."/>
            <person name="Oren A."/>
            <person name="Chaudhuri R.R."/>
            <person name="La Ragione R."/>
            <person name="Hildebrand F."/>
            <person name="Pallen M.J."/>
        </authorList>
    </citation>
    <scope>NUCLEOTIDE SEQUENCE</scope>
    <source>
        <strain evidence="2">2239</strain>
    </source>
</reference>
<evidence type="ECO:0000313" key="3">
    <source>
        <dbReference type="Proteomes" id="UP000824193"/>
    </source>
</evidence>
<dbReference type="PROSITE" id="PS51257">
    <property type="entry name" value="PROKAR_LIPOPROTEIN"/>
    <property type="match status" value="1"/>
</dbReference>
<protein>
    <recommendedName>
        <fullName evidence="4">Lipoprotein</fullName>
    </recommendedName>
</protein>
<accession>A0A9D1V2C3</accession>
<evidence type="ECO:0000313" key="2">
    <source>
        <dbReference type="EMBL" id="HIX04729.1"/>
    </source>
</evidence>
<reference evidence="2" key="2">
    <citation type="submission" date="2021-04" db="EMBL/GenBank/DDBJ databases">
        <authorList>
            <person name="Gilroy R."/>
        </authorList>
    </citation>
    <scope>NUCLEOTIDE SEQUENCE</scope>
    <source>
        <strain evidence="2">2239</strain>
    </source>
</reference>
<gene>
    <name evidence="2" type="ORF">H9865_01265</name>
</gene>
<dbReference type="AlphaFoldDB" id="A0A9D1V2C3"/>
<name>A0A9D1V2C3_9FIRM</name>
<evidence type="ECO:0000256" key="1">
    <source>
        <dbReference type="SAM" id="SignalP"/>
    </source>
</evidence>
<feature type="signal peptide" evidence="1">
    <location>
        <begin position="1"/>
        <end position="16"/>
    </location>
</feature>
<sequence>MRTNLRTKGLFAGAFAACLLLTGCGAPGPDAPAAEGDAIRFLSSDSTYGSGNEAGYYYFAKDENGNSLLRVVDYATLQDVPLCGQPNCAHSDETCPAWFEWGGTSPAVLAGDDALYILFSGAPWDGWAFETYGEKALPRILKCRPDGSDRQELVRFGASEAFASMPAADGKNLYIILTDYSSASGPVQKIVTIDLVTGAVSTDESVQSTEPRIVGAWGRELILRSGVGRNYYAAYNVDTKELRDLGSSESTAAVGEGVLCYIDEATGAVHTVSVEDGSVTELATDLLDRGSPQWAMLACVTEQGYVVQVAEEEGYSNWLVDFEGRAVRQELQAESTDERDHMRMLEIFARQGENYLVSPSRSYYTVRTPGPSGVTYGEDVVDYAFALISAEDFWTSTPNYRAVTRVG</sequence>
<keyword evidence="1" id="KW-0732">Signal</keyword>
<dbReference type="Proteomes" id="UP000824193">
    <property type="component" value="Unassembled WGS sequence"/>
</dbReference>
<feature type="chain" id="PRO_5039082918" description="Lipoprotein" evidence="1">
    <location>
        <begin position="17"/>
        <end position="407"/>
    </location>
</feature>
<comment type="caution">
    <text evidence="2">The sequence shown here is derived from an EMBL/GenBank/DDBJ whole genome shotgun (WGS) entry which is preliminary data.</text>
</comment>
<dbReference type="EMBL" id="DXFW01000003">
    <property type="protein sequence ID" value="HIX04729.1"/>
    <property type="molecule type" value="Genomic_DNA"/>
</dbReference>
<evidence type="ECO:0008006" key="4">
    <source>
        <dbReference type="Google" id="ProtNLM"/>
    </source>
</evidence>
<proteinExistence type="predicted"/>